<dbReference type="EMBL" id="SLUI01000007">
    <property type="protein sequence ID" value="TCL36799.1"/>
    <property type="molecule type" value="Genomic_DNA"/>
</dbReference>
<evidence type="ECO:0000313" key="2">
    <source>
        <dbReference type="EMBL" id="TCL36799.1"/>
    </source>
</evidence>
<evidence type="ECO:0000313" key="3">
    <source>
        <dbReference type="Proteomes" id="UP000295063"/>
    </source>
</evidence>
<accession>A0A4R1PZ38</accession>
<dbReference type="AlphaFoldDB" id="A0A4R1PZ38"/>
<sequence>MEPNVNQDVASKLTTNKKKIVLAAVAAVIVIALLGYWYWTKTPQYSLKQMQESVAKHDLAAFNKYVDIDSVTSRAIDQLLELKLNDPKDVQDDTTKNFAAGLIKILKPQLVAVAKEEIKTFVEKGTTELPDSQSPNNPKMKELLNTGSGKAEFKGVAYTNKDGKIATVGIDMFYPKLNSTTVLEVKMREMDGYWQIAEISNLASFVKKLEELETAKLAEINKQTIAEINSAMRLESITITKQSLNRYAKVVAFPSRITFLTQKDIREFQGLITVKTQDGKLLLKDTVQANGTTTPGKVVDMTWSKEVNMFSQADNLMFNTPADQLVVSMEFQRLKFSDGTELKILDKLP</sequence>
<protein>
    <submittedName>
        <fullName evidence="2">DUF2939 family protein</fullName>
    </submittedName>
</protein>
<keyword evidence="1" id="KW-1133">Transmembrane helix</keyword>
<dbReference type="RefSeq" id="WP_132080281.1">
    <property type="nucleotide sequence ID" value="NZ_SLUI01000007.1"/>
</dbReference>
<comment type="caution">
    <text evidence="2">The sequence shown here is derived from an EMBL/GenBank/DDBJ whole genome shotgun (WGS) entry which is preliminary data.</text>
</comment>
<reference evidence="2 3" key="1">
    <citation type="submission" date="2019-03" db="EMBL/GenBank/DDBJ databases">
        <title>Genomic Encyclopedia of Type Strains, Phase IV (KMG-IV): sequencing the most valuable type-strain genomes for metagenomic binning, comparative biology and taxonomic classification.</title>
        <authorList>
            <person name="Goeker M."/>
        </authorList>
    </citation>
    <scope>NUCLEOTIDE SEQUENCE [LARGE SCALE GENOMIC DNA]</scope>
    <source>
        <strain evidence="2 3">DSM 15969</strain>
    </source>
</reference>
<dbReference type="OrthoDB" id="1662953at2"/>
<keyword evidence="3" id="KW-1185">Reference proteome</keyword>
<dbReference type="Pfam" id="PF11159">
    <property type="entry name" value="DUF2939"/>
    <property type="match status" value="1"/>
</dbReference>
<dbReference type="Proteomes" id="UP000295063">
    <property type="component" value="Unassembled WGS sequence"/>
</dbReference>
<keyword evidence="1" id="KW-0812">Transmembrane</keyword>
<feature type="transmembrane region" description="Helical" evidence="1">
    <location>
        <begin position="20"/>
        <end position="39"/>
    </location>
</feature>
<evidence type="ECO:0000256" key="1">
    <source>
        <dbReference type="SAM" id="Phobius"/>
    </source>
</evidence>
<organism evidence="2 3">
    <name type="scientific">Anaerospora hongkongensis</name>
    <dbReference type="NCBI Taxonomy" id="244830"/>
    <lineage>
        <taxon>Bacteria</taxon>
        <taxon>Bacillati</taxon>
        <taxon>Bacillota</taxon>
        <taxon>Negativicutes</taxon>
        <taxon>Selenomonadales</taxon>
        <taxon>Sporomusaceae</taxon>
        <taxon>Anaerospora</taxon>
    </lineage>
</organism>
<keyword evidence="1" id="KW-0472">Membrane</keyword>
<dbReference type="InterPro" id="IPR021330">
    <property type="entry name" value="DUF2939"/>
</dbReference>
<gene>
    <name evidence="2" type="ORF">EV210_10761</name>
</gene>
<proteinExistence type="predicted"/>
<name>A0A4R1PZ38_9FIRM</name>